<evidence type="ECO:0000313" key="2">
    <source>
        <dbReference type="EMBL" id="STZ02539.1"/>
    </source>
</evidence>
<dbReference type="GO" id="GO:0008654">
    <property type="term" value="P:phospholipid biosynthetic process"/>
    <property type="evidence" value="ECO:0007669"/>
    <property type="project" value="InterPro"/>
</dbReference>
<dbReference type="AlphaFoldDB" id="A0A378QNQ4"/>
<dbReference type="Gene3D" id="1.20.120.1760">
    <property type="match status" value="1"/>
</dbReference>
<dbReference type="InterPro" id="IPR043130">
    <property type="entry name" value="CDP-OH_PTrfase_TM_dom"/>
</dbReference>
<dbReference type="EMBL" id="MXAP01000066">
    <property type="protein sequence ID" value="OPH38110.1"/>
    <property type="molecule type" value="Genomic_DNA"/>
</dbReference>
<evidence type="ECO:0000313" key="4">
    <source>
        <dbReference type="Proteomes" id="UP000254618"/>
    </source>
</evidence>
<dbReference type="InterPro" id="IPR000462">
    <property type="entry name" value="CDP-OH_P_trans"/>
</dbReference>
<dbReference type="Proteomes" id="UP000190777">
    <property type="component" value="Unassembled WGS sequence"/>
</dbReference>
<dbReference type="EMBL" id="UGQF01000001">
    <property type="protein sequence ID" value="STZ02539.1"/>
    <property type="molecule type" value="Genomic_DNA"/>
</dbReference>
<dbReference type="GO" id="GO:0016780">
    <property type="term" value="F:phosphotransferase activity, for other substituted phosphate groups"/>
    <property type="evidence" value="ECO:0007669"/>
    <property type="project" value="InterPro"/>
</dbReference>
<dbReference type="Proteomes" id="UP000254618">
    <property type="component" value="Unassembled WGS sequence"/>
</dbReference>
<organism evidence="2 4">
    <name type="scientific">Moraxella equi</name>
    <dbReference type="NCBI Taxonomy" id="60442"/>
    <lineage>
        <taxon>Bacteria</taxon>
        <taxon>Pseudomonadati</taxon>
        <taxon>Pseudomonadota</taxon>
        <taxon>Gammaproteobacteria</taxon>
        <taxon>Moraxellales</taxon>
        <taxon>Moraxellaceae</taxon>
        <taxon>Moraxella</taxon>
    </lineage>
</organism>
<reference evidence="2 4" key="2">
    <citation type="submission" date="2018-06" db="EMBL/GenBank/DDBJ databases">
        <authorList>
            <consortium name="Pathogen Informatics"/>
            <person name="Doyle S."/>
        </authorList>
    </citation>
    <scope>NUCLEOTIDE SEQUENCE [LARGE SCALE GENOMIC DNA]</scope>
    <source>
        <strain evidence="2 4">NCTC11012</strain>
    </source>
</reference>
<name>A0A378QNQ4_9GAMM</name>
<protein>
    <submittedName>
        <fullName evidence="2">Inner membrane protein ynbA</fullName>
    </submittedName>
</protein>
<evidence type="ECO:0000313" key="3">
    <source>
        <dbReference type="Proteomes" id="UP000190777"/>
    </source>
</evidence>
<reference evidence="1 3" key="1">
    <citation type="submission" date="2017-03" db="EMBL/GenBank/DDBJ databases">
        <title>Draft genome sequence of Moraxella equi CCUG 4950T type strain.</title>
        <authorList>
            <person name="Salva-Serra F."/>
            <person name="Engstrom-Jakobsson H."/>
            <person name="Thorell K."/>
            <person name="Jaen-Luchoro D."/>
            <person name="Gonzales-Siles L."/>
            <person name="Karlsson R."/>
            <person name="Yazdan S."/>
            <person name="Boulund F."/>
            <person name="Johnning A."/>
            <person name="Engstrand L."/>
            <person name="Kristiansson E."/>
            <person name="Moore E."/>
        </authorList>
    </citation>
    <scope>NUCLEOTIDE SEQUENCE [LARGE SCALE GENOMIC DNA]</scope>
    <source>
        <strain evidence="1 3">CCUG 4950</strain>
    </source>
</reference>
<dbReference type="Pfam" id="PF01066">
    <property type="entry name" value="CDP-OH_P_transf"/>
    <property type="match status" value="1"/>
</dbReference>
<sequence>MSVYQLKTAFQNKLRPISNTLIKQGFTANQITLSAVILSLITAHLIARHAKHHKAYWYLLPTGLFVRMAMNAIDGMMAKEHGQASTLGAWLNESGDMVSDTALFLGLLPHTNHPAHLGFITALSLATELTAIMATLLTGERANHGPLGKSDRALALGIFGLIKGLDKELSHERLILIIAQLLLIKTIINRGQAIIYHRPANQQ</sequence>
<accession>A0A378QNQ4</accession>
<keyword evidence="3" id="KW-1185">Reference proteome</keyword>
<dbReference type="GO" id="GO:0016020">
    <property type="term" value="C:membrane"/>
    <property type="evidence" value="ECO:0007669"/>
    <property type="project" value="InterPro"/>
</dbReference>
<dbReference type="RefSeq" id="WP_079325722.1">
    <property type="nucleotide sequence ID" value="NZ_MXAP01000066.1"/>
</dbReference>
<evidence type="ECO:0000313" key="1">
    <source>
        <dbReference type="EMBL" id="OPH38110.1"/>
    </source>
</evidence>
<proteinExistence type="predicted"/>
<gene>
    <name evidence="2" type="primary">ynbA</name>
    <name evidence="1" type="ORF">B5J93_06900</name>
    <name evidence="2" type="ORF">NCTC11012_00766</name>
</gene>